<dbReference type="Proteomes" id="UP000663823">
    <property type="component" value="Unassembled WGS sequence"/>
</dbReference>
<dbReference type="SUPFAM" id="SSF54001">
    <property type="entry name" value="Cysteine proteinases"/>
    <property type="match status" value="1"/>
</dbReference>
<dbReference type="InterPro" id="IPR000668">
    <property type="entry name" value="Peptidase_C1A_C"/>
</dbReference>
<evidence type="ECO:0000259" key="2">
    <source>
        <dbReference type="SMART" id="SM00645"/>
    </source>
</evidence>
<dbReference type="SMART" id="SM00848">
    <property type="entry name" value="Inhibitor_I29"/>
    <property type="match status" value="1"/>
</dbReference>
<feature type="domain" description="Cathepsin propeptide inhibitor" evidence="3">
    <location>
        <begin position="49"/>
        <end position="106"/>
    </location>
</feature>
<dbReference type="SMART" id="SM00645">
    <property type="entry name" value="Pept_C1"/>
    <property type="match status" value="1"/>
</dbReference>
<accession>A0A819GX09</accession>
<evidence type="ECO:0000256" key="1">
    <source>
        <dbReference type="ARBA" id="ARBA00008455"/>
    </source>
</evidence>
<dbReference type="GO" id="GO:0006508">
    <property type="term" value="P:proteolysis"/>
    <property type="evidence" value="ECO:0007669"/>
    <property type="project" value="InterPro"/>
</dbReference>
<organism evidence="5 6">
    <name type="scientific">Rotaria sordida</name>
    <dbReference type="NCBI Taxonomy" id="392033"/>
    <lineage>
        <taxon>Eukaryota</taxon>
        <taxon>Metazoa</taxon>
        <taxon>Spiralia</taxon>
        <taxon>Gnathifera</taxon>
        <taxon>Rotifera</taxon>
        <taxon>Eurotatoria</taxon>
        <taxon>Bdelloidea</taxon>
        <taxon>Philodinida</taxon>
        <taxon>Philodinidae</taxon>
        <taxon>Rotaria</taxon>
    </lineage>
</organism>
<dbReference type="InterPro" id="IPR039417">
    <property type="entry name" value="Peptidase_C1A_papain-like"/>
</dbReference>
<dbReference type="Pfam" id="PF00112">
    <property type="entry name" value="Peptidase_C1"/>
    <property type="match status" value="1"/>
</dbReference>
<evidence type="ECO:0000313" key="4">
    <source>
        <dbReference type="EMBL" id="CAF1160159.1"/>
    </source>
</evidence>
<dbReference type="CDD" id="cd02248">
    <property type="entry name" value="Peptidase_C1A"/>
    <property type="match status" value="1"/>
</dbReference>
<reference evidence="5" key="1">
    <citation type="submission" date="2021-02" db="EMBL/GenBank/DDBJ databases">
        <authorList>
            <person name="Nowell W R."/>
        </authorList>
    </citation>
    <scope>NUCLEOTIDE SEQUENCE</scope>
</reference>
<dbReference type="OrthoDB" id="3789175at2759"/>
<dbReference type="GO" id="GO:0008234">
    <property type="term" value="F:cysteine-type peptidase activity"/>
    <property type="evidence" value="ECO:0007669"/>
    <property type="project" value="InterPro"/>
</dbReference>
<dbReference type="Gene3D" id="3.90.70.10">
    <property type="entry name" value="Cysteine proteinases"/>
    <property type="match status" value="1"/>
</dbReference>
<name>A0A819GX09_9BILA</name>
<evidence type="ECO:0000313" key="6">
    <source>
        <dbReference type="Proteomes" id="UP000663823"/>
    </source>
</evidence>
<comment type="caution">
    <text evidence="5">The sequence shown here is derived from an EMBL/GenBank/DDBJ whole genome shotgun (WGS) entry which is preliminary data.</text>
</comment>
<dbReference type="EMBL" id="CAJOAX010004157">
    <property type="protein sequence ID" value="CAF3892644.1"/>
    <property type="molecule type" value="Genomic_DNA"/>
</dbReference>
<proteinExistence type="inferred from homology"/>
<dbReference type="InterPro" id="IPR013201">
    <property type="entry name" value="Prot_inhib_I29"/>
</dbReference>
<dbReference type="AlphaFoldDB" id="A0A819GX09"/>
<dbReference type="InterPro" id="IPR025660">
    <property type="entry name" value="Pept_his_AS"/>
</dbReference>
<dbReference type="Proteomes" id="UP000663882">
    <property type="component" value="Unassembled WGS sequence"/>
</dbReference>
<evidence type="ECO:0000259" key="3">
    <source>
        <dbReference type="SMART" id="SM00848"/>
    </source>
</evidence>
<dbReference type="InterPro" id="IPR013128">
    <property type="entry name" value="Peptidase_C1A"/>
</dbReference>
<sequence length="385" mass="43108">MLKIIPIFIVSIGLQVVNANLDLALHSFLTLTKRKSLVGNKTDAIENLYNLYKIEFNRNSQRKSDDNLRFISFNNTLHDILDDYRQGEKTYTLGLNDHADWTEDEWRILRNGFRLPKGNLSNINVKPGDRLLTWKGRLSKGRTIPTTSYDLTKMVVSGTTVPLVLSIKDQGRCGSCYAFAFISLIEFQYAIQLKKSASLSEQQMVDCSYKDGGCNGGYFTNTFDYFKNNNYQVNGGPYYPYRAVQGNCGFRSNGAGGVIFGRLGYWNAVTNSDTAAANIQQALVNYGVIYVGIYVGSDMDKRISSIFNNYKSGIIQISECLTSVEQLNHAVVIVGYGVDSTTGLPYWKVRNTWGTSWGEGGYFKIQRGVNMCGIETEGFFIARPA</sequence>
<dbReference type="PANTHER" id="PTHR12411">
    <property type="entry name" value="CYSTEINE PROTEASE FAMILY C1-RELATED"/>
    <property type="match status" value="1"/>
</dbReference>
<dbReference type="EMBL" id="CAJNOO010001486">
    <property type="protein sequence ID" value="CAF1160159.1"/>
    <property type="molecule type" value="Genomic_DNA"/>
</dbReference>
<evidence type="ECO:0000313" key="5">
    <source>
        <dbReference type="EMBL" id="CAF3892644.1"/>
    </source>
</evidence>
<dbReference type="PRINTS" id="PR00705">
    <property type="entry name" value="PAPAIN"/>
</dbReference>
<feature type="domain" description="Peptidase C1A papain C-terminal" evidence="2">
    <location>
        <begin position="145"/>
        <end position="382"/>
    </location>
</feature>
<comment type="similarity">
    <text evidence="1">Belongs to the peptidase C1 family.</text>
</comment>
<dbReference type="Pfam" id="PF08246">
    <property type="entry name" value="Inhibitor_I29"/>
    <property type="match status" value="1"/>
</dbReference>
<protein>
    <submittedName>
        <fullName evidence="5">Uncharacterized protein</fullName>
    </submittedName>
</protein>
<dbReference type="PROSITE" id="PS00639">
    <property type="entry name" value="THIOL_PROTEASE_HIS"/>
    <property type="match status" value="1"/>
</dbReference>
<gene>
    <name evidence="5" type="ORF">OTI717_LOCUS23356</name>
    <name evidence="4" type="ORF">RFH988_LOCUS22394</name>
</gene>
<dbReference type="InterPro" id="IPR038765">
    <property type="entry name" value="Papain-like_cys_pep_sf"/>
</dbReference>